<dbReference type="Pfam" id="PF13837">
    <property type="entry name" value="Myb_DNA-bind_4"/>
    <property type="match status" value="1"/>
</dbReference>
<dbReference type="InParanoid" id="A0A7M7Q503"/>
<dbReference type="PANTHER" id="PTHR47595:SF1">
    <property type="entry name" value="MYB_SANT-LIKE DNA-BINDING DOMAIN-CONTAINING PROTEIN"/>
    <property type="match status" value="1"/>
</dbReference>
<dbReference type="GeneID" id="107981497"/>
<organism evidence="3 4">
    <name type="scientific">Nasonia vitripennis</name>
    <name type="common">Parasitic wasp</name>
    <dbReference type="NCBI Taxonomy" id="7425"/>
    <lineage>
        <taxon>Eukaryota</taxon>
        <taxon>Metazoa</taxon>
        <taxon>Ecdysozoa</taxon>
        <taxon>Arthropoda</taxon>
        <taxon>Hexapoda</taxon>
        <taxon>Insecta</taxon>
        <taxon>Pterygota</taxon>
        <taxon>Neoptera</taxon>
        <taxon>Endopterygota</taxon>
        <taxon>Hymenoptera</taxon>
        <taxon>Apocrita</taxon>
        <taxon>Proctotrupomorpha</taxon>
        <taxon>Chalcidoidea</taxon>
        <taxon>Pteromalidae</taxon>
        <taxon>Pteromalinae</taxon>
        <taxon>Nasonia</taxon>
    </lineage>
</organism>
<feature type="compositionally biased region" description="Polar residues" evidence="1">
    <location>
        <begin position="22"/>
        <end position="45"/>
    </location>
</feature>
<dbReference type="AlphaFoldDB" id="A0A7M7Q503"/>
<sequence>MLYAAQLLENYKTKNQEKGRHTSTSTNLTAQSTYSAHASTSNNNIVEPVDSNDCDNEENVEDTENLDLSMCNKDSRCTWDKNQTKLLLSLYKEYESKLREGKITHRKFWIIISNQLKLKGYTFTSNQCKFKLDSLKRKYKVIVDHNS</sequence>
<dbReference type="Proteomes" id="UP000002358">
    <property type="component" value="Unassembled WGS sequence"/>
</dbReference>
<dbReference type="RefSeq" id="XP_031781722.1">
    <property type="nucleotide sequence ID" value="XM_031925862.1"/>
</dbReference>
<evidence type="ECO:0000313" key="4">
    <source>
        <dbReference type="Proteomes" id="UP000002358"/>
    </source>
</evidence>
<accession>A0A7M7Q503</accession>
<dbReference type="InterPro" id="IPR044822">
    <property type="entry name" value="Myb_DNA-bind_4"/>
</dbReference>
<name>A0A7M7Q503_NASVI</name>
<evidence type="ECO:0000259" key="2">
    <source>
        <dbReference type="Pfam" id="PF13837"/>
    </source>
</evidence>
<proteinExistence type="predicted"/>
<evidence type="ECO:0000256" key="1">
    <source>
        <dbReference type="SAM" id="MobiDB-lite"/>
    </source>
</evidence>
<dbReference type="EnsemblMetazoa" id="XM_031925862">
    <property type="protein sequence ID" value="XP_031781722"/>
    <property type="gene ID" value="LOC107981497"/>
</dbReference>
<evidence type="ECO:0000313" key="3">
    <source>
        <dbReference type="EnsemblMetazoa" id="XP_031781722"/>
    </source>
</evidence>
<dbReference type="OrthoDB" id="6092753at2759"/>
<dbReference type="SMR" id="A0A7M7Q503"/>
<dbReference type="PANTHER" id="PTHR47595">
    <property type="entry name" value="HEAT SHOCK 70 KDA PROTEIN 14"/>
    <property type="match status" value="1"/>
</dbReference>
<keyword evidence="4" id="KW-1185">Reference proteome</keyword>
<dbReference type="KEGG" id="nvi:107981497"/>
<feature type="region of interest" description="Disordered" evidence="1">
    <location>
        <begin position="13"/>
        <end position="58"/>
    </location>
</feature>
<reference evidence="3" key="1">
    <citation type="submission" date="2021-01" db="UniProtKB">
        <authorList>
            <consortium name="EnsemblMetazoa"/>
        </authorList>
    </citation>
    <scope>IDENTIFICATION</scope>
</reference>
<dbReference type="Gene3D" id="1.10.10.60">
    <property type="entry name" value="Homeodomain-like"/>
    <property type="match status" value="1"/>
</dbReference>
<protein>
    <recommendedName>
        <fullName evidence="2">Myb/SANT-like DNA-binding domain-containing protein</fullName>
    </recommendedName>
</protein>
<feature type="domain" description="Myb/SANT-like DNA-binding" evidence="2">
    <location>
        <begin position="76"/>
        <end position="142"/>
    </location>
</feature>